<dbReference type="Pfam" id="PF14257">
    <property type="entry name" value="DUF4349"/>
    <property type="match status" value="1"/>
</dbReference>
<dbReference type="AlphaFoldDB" id="W4QG57"/>
<name>W4QG57_9BACI</name>
<reference evidence="5" key="1">
    <citation type="journal article" date="2014" name="Genome Announc.">
        <title>Draft Genome Sequences of Three Alkaliphilic Bacillus Strains, Bacillus wakoensis JCM 9140T, Bacillus akibai JCM 9157T, and Bacillus hemicellulosilyticus JCM 9152T.</title>
        <authorList>
            <person name="Yuki M."/>
            <person name="Oshima K."/>
            <person name="Suda W."/>
            <person name="Oshida Y."/>
            <person name="Kitamura K."/>
            <person name="Iida T."/>
            <person name="Hattori M."/>
            <person name="Ohkuma M."/>
        </authorList>
    </citation>
    <scope>NUCLEOTIDE SEQUENCE [LARGE SCALE GENOMIC DNA]</scope>
    <source>
        <strain evidence="5">JCM 9152</strain>
    </source>
</reference>
<dbReference type="Proteomes" id="UP000018895">
    <property type="component" value="Unassembled WGS sequence"/>
</dbReference>
<evidence type="ECO:0000313" key="5">
    <source>
        <dbReference type="EMBL" id="GAE30633.1"/>
    </source>
</evidence>
<dbReference type="STRING" id="1236971.JCM9152_2047"/>
<gene>
    <name evidence="5" type="ORF">JCM9152_2047</name>
</gene>
<keyword evidence="2" id="KW-0472">Membrane</keyword>
<evidence type="ECO:0000313" key="6">
    <source>
        <dbReference type="Proteomes" id="UP000018895"/>
    </source>
</evidence>
<dbReference type="PROSITE" id="PS51257">
    <property type="entry name" value="PROKAR_LIPOPROTEIN"/>
    <property type="match status" value="1"/>
</dbReference>
<organism evidence="5 6">
    <name type="scientific">Halalkalibacter hemicellulosilyticusJCM 9152</name>
    <dbReference type="NCBI Taxonomy" id="1236971"/>
    <lineage>
        <taxon>Bacteria</taxon>
        <taxon>Bacillati</taxon>
        <taxon>Bacillota</taxon>
        <taxon>Bacilli</taxon>
        <taxon>Bacillales</taxon>
        <taxon>Bacillaceae</taxon>
        <taxon>Halalkalibacter</taxon>
    </lineage>
</organism>
<evidence type="ECO:0000256" key="1">
    <source>
        <dbReference type="SAM" id="Coils"/>
    </source>
</evidence>
<protein>
    <recommendedName>
        <fullName evidence="4">DUF4349 domain-containing protein</fullName>
    </recommendedName>
</protein>
<keyword evidence="2" id="KW-0812">Transmembrane</keyword>
<feature type="coiled-coil region" evidence="1">
    <location>
        <begin position="165"/>
        <end position="212"/>
    </location>
</feature>
<feature type="transmembrane region" description="Helical" evidence="2">
    <location>
        <begin position="262"/>
        <end position="285"/>
    </location>
</feature>
<dbReference type="InterPro" id="IPR025645">
    <property type="entry name" value="DUF4349"/>
</dbReference>
<sequence>MKKVFLIFIVSLLLTTIGCQSYEKELIAEDTASVEYAVESGSSSPAVVDSMESSGDVVSGEEAAFAEERMISYQSHMSVEVDSLMESMGHIQERASDYNGYVVESSFFESETNPYGTMVFRVPEQSFVLFMEDVSDHVRKVNHQEIFAQDVTEEYVDLQSRLSSKEAVEARLLQFLDEAEDTENLLAISKDLANIQEEIERIIGRMQYLENQVSFSSVSIDLKESAVRVGTIQGEEDLNTWEEAKKLFIDTVNFLITSVSAIIVWLIGLSPLLIPLFVLAFVILFRLRRNKEKKETID</sequence>
<keyword evidence="2" id="KW-1133">Transmembrane helix</keyword>
<dbReference type="OrthoDB" id="5381491at2"/>
<evidence type="ECO:0000256" key="3">
    <source>
        <dbReference type="SAM" id="SignalP"/>
    </source>
</evidence>
<evidence type="ECO:0000256" key="2">
    <source>
        <dbReference type="SAM" id="Phobius"/>
    </source>
</evidence>
<dbReference type="EMBL" id="BAUU01000012">
    <property type="protein sequence ID" value="GAE30633.1"/>
    <property type="molecule type" value="Genomic_DNA"/>
</dbReference>
<feature type="domain" description="DUF4349" evidence="4">
    <location>
        <begin position="69"/>
        <end position="283"/>
    </location>
</feature>
<dbReference type="RefSeq" id="WP_035343452.1">
    <property type="nucleotide sequence ID" value="NZ_BAUU01000012.1"/>
</dbReference>
<keyword evidence="3" id="KW-0732">Signal</keyword>
<feature type="signal peptide" evidence="3">
    <location>
        <begin position="1"/>
        <end position="21"/>
    </location>
</feature>
<feature type="chain" id="PRO_5004846932" description="DUF4349 domain-containing protein" evidence="3">
    <location>
        <begin position="22"/>
        <end position="298"/>
    </location>
</feature>
<accession>W4QG57</accession>
<proteinExistence type="predicted"/>
<keyword evidence="1" id="KW-0175">Coiled coil</keyword>
<keyword evidence="6" id="KW-1185">Reference proteome</keyword>
<evidence type="ECO:0000259" key="4">
    <source>
        <dbReference type="Pfam" id="PF14257"/>
    </source>
</evidence>
<comment type="caution">
    <text evidence="5">The sequence shown here is derived from an EMBL/GenBank/DDBJ whole genome shotgun (WGS) entry which is preliminary data.</text>
</comment>